<comment type="caution">
    <text evidence="2">The sequence shown here is derived from an EMBL/GenBank/DDBJ whole genome shotgun (WGS) entry which is preliminary data.</text>
</comment>
<dbReference type="PANTHER" id="PTHR43558:SF6">
    <property type="entry name" value="REDUCTASE, PUTATIVE (AFU_ORTHOLOGUE AFUA_3G10540)-RELATED"/>
    <property type="match status" value="1"/>
</dbReference>
<reference evidence="2 3" key="1">
    <citation type="journal article" date="2018" name="Evol. Lett.">
        <title>Horizontal gene cluster transfer increased hallucinogenic mushroom diversity.</title>
        <authorList>
            <person name="Reynolds H.T."/>
            <person name="Vijayakumar V."/>
            <person name="Gluck-Thaler E."/>
            <person name="Korotkin H.B."/>
            <person name="Matheny P.B."/>
            <person name="Slot J.C."/>
        </authorList>
    </citation>
    <scope>NUCLEOTIDE SEQUENCE [LARGE SCALE GENOMIC DNA]</scope>
    <source>
        <strain evidence="2 3">SRW20</strain>
    </source>
</reference>
<dbReference type="EMBL" id="NHYE01005553">
    <property type="protein sequence ID" value="PPQ70082.1"/>
    <property type="molecule type" value="Genomic_DNA"/>
</dbReference>
<proteinExistence type="predicted"/>
<accession>A0A409VV02</accession>
<feature type="compositionally biased region" description="Acidic residues" evidence="1">
    <location>
        <begin position="1053"/>
        <end position="1065"/>
    </location>
</feature>
<gene>
    <name evidence="2" type="ORF">CVT26_013416</name>
</gene>
<name>A0A409VV02_9AGAR</name>
<dbReference type="Gene3D" id="1.25.10.10">
    <property type="entry name" value="Leucine-rich Repeat Variant"/>
    <property type="match status" value="1"/>
</dbReference>
<evidence type="ECO:0000313" key="3">
    <source>
        <dbReference type="Proteomes" id="UP000284706"/>
    </source>
</evidence>
<dbReference type="STRING" id="231916.A0A409VV02"/>
<dbReference type="AlphaFoldDB" id="A0A409VV02"/>
<dbReference type="InterPro" id="IPR011989">
    <property type="entry name" value="ARM-like"/>
</dbReference>
<dbReference type="OrthoDB" id="539213at2759"/>
<protein>
    <submittedName>
        <fullName evidence="2">Uncharacterized protein</fullName>
    </submittedName>
</protein>
<dbReference type="InterPro" id="IPR053354">
    <property type="entry name" value="MGDG_epimerase"/>
</dbReference>
<keyword evidence="3" id="KW-1185">Reference proteome</keyword>
<sequence length="1079" mass="120639">MPMAPIPSIASAIERFVQEIISVPVDQPIDNVVENAVVAEHELRLLFRAGHQVPDLYLGLINIFALHPAARRTRARDVQQGTVDSAKHYILPLSPSTRRQSLTPSTVFNVEAFENHWRIFTHRTLSAMRPSDWDNVIAAGGSVLACLMAPGANSSDKRLNELFQSNVYASSDIDLFLWGLTAEQAEQKLVNIFKAVRAAAPWPVICVRRANVVSVHTQYPHRPIRIVLRLHQSPAEVLAGLDVDAACCAYNGKQVWVSPRGLAAIVRQRNTIDITRWSPSYETKLAKYAERGFEIHVPALDRERVKPTLYTADLRGLPNGLARLLVLEATITTPHIYTYLKYPKGPGGYSGLPQSEYKESLKYLHIPYGPLWDADKIRTALTRLEGRILGAVDAAGDERAAHKHIFFLGSMKQCIHPSCQTCLDDPTLSRQQEPQSSCIYIKGPLRFTRTNNGQQSMAGSFAPMSPEDWVKEAYEDHAELSNENRNSGILFLFVGARFLLVSASFASNIKRCVPSPRGMLALAASLGTVQILKQQWPHLITELLLSDELFDLSAEQMTQTKIKNLKNQKITGDLSPPQQVHTFYEAVGYMISTQLNKAQQDKLIAKLMELPNNAWDSLMAQAAQDMDVLSSTDGIPAHVLKTDVTACASIGSFYLPQLGRIYSDMLALYNAVSGIVGETVQKEDTVIYRQCWVLSSEITAEMSLLQGTPSTQRVAQYPLPMLTIPSIISAVQCFIQEMVNLPVDRPIDSILQDAIVAEHELRLLFGAGHQVQDLYLGLMNVFNLHPAARRTRSRDIQQGFADHFILPLSSSVRRQNLMPSTAFDLKAFQRHWHLFTHGALSKMTPSNWDHVIAAGGSVLACLSPPKVHGSENQLKWFQSSVYASSDIDLFLWGMTPEQAEIKMVNIYKAVRAGTSWPVLCVRRANTISIHAQYPYRPIQIILRLYQSPAEILAGFDIDAACCAYDGQQVLVNPRGLAAIVRQRNTIDITRRSPSYEFRLAKYAERGFEIYVPTLDRQRVRPLPIDSEDWSKEAYDGYSNTSNEVRRKRRVVEIEEGSDSDEDSDYADTVSEFPDQHSVA</sequence>
<feature type="region of interest" description="Disordered" evidence="1">
    <location>
        <begin position="1031"/>
        <end position="1079"/>
    </location>
</feature>
<organism evidence="2 3">
    <name type="scientific">Gymnopilus dilepis</name>
    <dbReference type="NCBI Taxonomy" id="231916"/>
    <lineage>
        <taxon>Eukaryota</taxon>
        <taxon>Fungi</taxon>
        <taxon>Dikarya</taxon>
        <taxon>Basidiomycota</taxon>
        <taxon>Agaricomycotina</taxon>
        <taxon>Agaricomycetes</taxon>
        <taxon>Agaricomycetidae</taxon>
        <taxon>Agaricales</taxon>
        <taxon>Agaricineae</taxon>
        <taxon>Hymenogastraceae</taxon>
        <taxon>Gymnopilus</taxon>
    </lineage>
</organism>
<evidence type="ECO:0000256" key="1">
    <source>
        <dbReference type="SAM" id="MobiDB-lite"/>
    </source>
</evidence>
<dbReference type="InParanoid" id="A0A409VV02"/>
<dbReference type="Proteomes" id="UP000284706">
    <property type="component" value="Unassembled WGS sequence"/>
</dbReference>
<dbReference type="PANTHER" id="PTHR43558">
    <property type="entry name" value="REDUCTASE, PUTATIVE (AFU_ORTHOLOGUE AFUA_3G10540)-RELATED"/>
    <property type="match status" value="1"/>
</dbReference>
<evidence type="ECO:0000313" key="2">
    <source>
        <dbReference type="EMBL" id="PPQ70082.1"/>
    </source>
</evidence>